<protein>
    <recommendedName>
        <fullName evidence="5">DUF2330 domain-containing protein</fullName>
    </recommendedName>
</protein>
<dbReference type="OrthoDB" id="275368at2"/>
<feature type="signal peptide" evidence="2">
    <location>
        <begin position="1"/>
        <end position="30"/>
    </location>
</feature>
<dbReference type="AlphaFoldDB" id="A0A1W9ZP27"/>
<organism evidence="3 4">
    <name type="scientific">Mycobacterium angelicum</name>
    <dbReference type="NCBI Taxonomy" id="470074"/>
    <lineage>
        <taxon>Bacteria</taxon>
        <taxon>Bacillati</taxon>
        <taxon>Actinomycetota</taxon>
        <taxon>Actinomycetes</taxon>
        <taxon>Mycobacteriales</taxon>
        <taxon>Mycobacteriaceae</taxon>
        <taxon>Mycobacterium</taxon>
    </lineage>
</organism>
<keyword evidence="1" id="KW-1133">Transmembrane helix</keyword>
<dbReference type="Proteomes" id="UP000192284">
    <property type="component" value="Unassembled WGS sequence"/>
</dbReference>
<sequence length="350" mass="37553">MAMRRGGRLGIVVVVLAAMMVLAPPSYACACGAAIAPAGAQATMNHEVALVHWDGTTENILMQLAMNTSTDNVALVVPTPTPATVSAGDKAAFSELEEVSAPQIQHQRHLRLKMSLGARYSTAREGAMAASRAPEVINQVHLGPLEATTLAGGDLAGLQKWLADNEYAIRPEVAEALDPYVRDGWAFVAMRLTSAAPIQGGLDPVRLTFGSSQLVYPMRLSVAAQEPQHVTIFTLSDHRQQRTDADVAGQTTTVQFAGNISQSVHESLLREFAGNHGAYLTKTQTDIYQTSKITSDFVFANAPNDDAFRQVVVVNDYIDIPVELIVLAAVVIAIVAVVIVLLLRTRRVHP</sequence>
<evidence type="ECO:0000256" key="1">
    <source>
        <dbReference type="SAM" id="Phobius"/>
    </source>
</evidence>
<dbReference type="InterPro" id="IPR019283">
    <property type="entry name" value="DUF2330"/>
</dbReference>
<dbReference type="Pfam" id="PF10092">
    <property type="entry name" value="DUF2330"/>
    <property type="match status" value="1"/>
</dbReference>
<feature type="transmembrane region" description="Helical" evidence="1">
    <location>
        <begin position="324"/>
        <end position="343"/>
    </location>
</feature>
<comment type="caution">
    <text evidence="3">The sequence shown here is derived from an EMBL/GenBank/DDBJ whole genome shotgun (WGS) entry which is preliminary data.</text>
</comment>
<keyword evidence="2" id="KW-0732">Signal</keyword>
<proteinExistence type="predicted"/>
<keyword evidence="4" id="KW-1185">Reference proteome</keyword>
<gene>
    <name evidence="3" type="ORF">BST12_17420</name>
</gene>
<evidence type="ECO:0000313" key="3">
    <source>
        <dbReference type="EMBL" id="ORA19375.1"/>
    </source>
</evidence>
<reference evidence="3 4" key="1">
    <citation type="submission" date="2017-02" db="EMBL/GenBank/DDBJ databases">
        <title>The new phylogeny of genus Mycobacterium.</title>
        <authorList>
            <person name="Tortoli E."/>
            <person name="Trovato A."/>
            <person name="Cirillo D.M."/>
        </authorList>
    </citation>
    <scope>NUCLEOTIDE SEQUENCE [LARGE SCALE GENOMIC DNA]</scope>
    <source>
        <strain evidence="3 4">DSM 45057</strain>
    </source>
</reference>
<feature type="chain" id="PRO_5012348715" description="DUF2330 domain-containing protein" evidence="2">
    <location>
        <begin position="31"/>
        <end position="350"/>
    </location>
</feature>
<dbReference type="RefSeq" id="WP_083114363.1">
    <property type="nucleotide sequence ID" value="NZ_JACKTS010000040.1"/>
</dbReference>
<keyword evidence="1" id="KW-0812">Transmembrane</keyword>
<evidence type="ECO:0000256" key="2">
    <source>
        <dbReference type="SAM" id="SignalP"/>
    </source>
</evidence>
<evidence type="ECO:0008006" key="5">
    <source>
        <dbReference type="Google" id="ProtNLM"/>
    </source>
</evidence>
<dbReference type="EMBL" id="MVHE01000029">
    <property type="protein sequence ID" value="ORA19375.1"/>
    <property type="molecule type" value="Genomic_DNA"/>
</dbReference>
<accession>A0A1W9ZP27</accession>
<evidence type="ECO:0000313" key="4">
    <source>
        <dbReference type="Proteomes" id="UP000192284"/>
    </source>
</evidence>
<keyword evidence="1" id="KW-0472">Membrane</keyword>
<name>A0A1W9ZP27_MYCAN</name>